<comment type="similarity">
    <text evidence="4">Belongs to the class I-like SAM-binding methyltransferase superfamily. Cation-dependent O-methyltransferase family.</text>
</comment>
<dbReference type="Pfam" id="PF13578">
    <property type="entry name" value="Methyltransf_24"/>
    <property type="match status" value="1"/>
</dbReference>
<dbReference type="GO" id="GO:0032259">
    <property type="term" value="P:methylation"/>
    <property type="evidence" value="ECO:0007669"/>
    <property type="project" value="UniProtKB-KW"/>
</dbReference>
<protein>
    <submittedName>
        <fullName evidence="5">S-adenosyl-L-methionine-dependent methyltransferase</fullName>
    </submittedName>
</protein>
<keyword evidence="1 5" id="KW-0489">Methyltransferase</keyword>
<evidence type="ECO:0000256" key="3">
    <source>
        <dbReference type="ARBA" id="ARBA00022691"/>
    </source>
</evidence>
<dbReference type="InterPro" id="IPR002935">
    <property type="entry name" value="SAM_O-MeTrfase"/>
</dbReference>
<dbReference type="AlphaFoldDB" id="A0A5N5WHI8"/>
<evidence type="ECO:0000256" key="2">
    <source>
        <dbReference type="ARBA" id="ARBA00022679"/>
    </source>
</evidence>
<reference evidence="5 6" key="1">
    <citation type="submission" date="2019-04" db="EMBL/GenBank/DDBJ databases">
        <title>Friends and foes A comparative genomics study of 23 Aspergillus species from section Flavi.</title>
        <authorList>
            <consortium name="DOE Joint Genome Institute"/>
            <person name="Kjaerbolling I."/>
            <person name="Vesth T."/>
            <person name="Frisvad J.C."/>
            <person name="Nybo J.L."/>
            <person name="Theobald S."/>
            <person name="Kildgaard S."/>
            <person name="Isbrandt T."/>
            <person name="Kuo A."/>
            <person name="Sato A."/>
            <person name="Lyhne E.K."/>
            <person name="Kogle M.E."/>
            <person name="Wiebenga A."/>
            <person name="Kun R.S."/>
            <person name="Lubbers R.J."/>
            <person name="Makela M.R."/>
            <person name="Barry K."/>
            <person name="Chovatia M."/>
            <person name="Clum A."/>
            <person name="Daum C."/>
            <person name="Haridas S."/>
            <person name="He G."/>
            <person name="LaButti K."/>
            <person name="Lipzen A."/>
            <person name="Mondo S."/>
            <person name="Riley R."/>
            <person name="Salamov A."/>
            <person name="Simmons B.A."/>
            <person name="Magnuson J.K."/>
            <person name="Henrissat B."/>
            <person name="Mortensen U.H."/>
            <person name="Larsen T.O."/>
            <person name="Devries R.P."/>
            <person name="Grigoriev I.V."/>
            <person name="Machida M."/>
            <person name="Baker S.E."/>
            <person name="Andersen M.R."/>
        </authorList>
    </citation>
    <scope>NUCLEOTIDE SEQUENCE [LARGE SCALE GENOMIC DNA]</scope>
    <source>
        <strain evidence="5 6">CBS 151.66</strain>
    </source>
</reference>
<dbReference type="PROSITE" id="PS51682">
    <property type="entry name" value="SAM_OMT_I"/>
    <property type="match status" value="1"/>
</dbReference>
<dbReference type="Gene3D" id="3.40.50.150">
    <property type="entry name" value="Vaccinia Virus protein VP39"/>
    <property type="match status" value="1"/>
</dbReference>
<dbReference type="OrthoDB" id="4863010at2759"/>
<dbReference type="PANTHER" id="PTHR43167">
    <property type="entry name" value="PUTATIVE (AFU_ORTHOLOGUE AFUA_6G01830)-RELATED"/>
    <property type="match status" value="1"/>
</dbReference>
<dbReference type="PANTHER" id="PTHR43167:SF1">
    <property type="entry name" value="PUTATIVE (AFU_ORTHOLOGUE AFUA_6G01830)-RELATED"/>
    <property type="match status" value="1"/>
</dbReference>
<evidence type="ECO:0000313" key="5">
    <source>
        <dbReference type="EMBL" id="KAB8067135.1"/>
    </source>
</evidence>
<accession>A0A5N5WHI8</accession>
<dbReference type="EMBL" id="ML732559">
    <property type="protein sequence ID" value="KAB8067135.1"/>
    <property type="molecule type" value="Genomic_DNA"/>
</dbReference>
<name>A0A5N5WHI8_9EURO</name>
<dbReference type="InterPro" id="IPR029063">
    <property type="entry name" value="SAM-dependent_MTases_sf"/>
</dbReference>
<dbReference type="GO" id="GO:0008171">
    <property type="term" value="F:O-methyltransferase activity"/>
    <property type="evidence" value="ECO:0007669"/>
    <property type="project" value="InterPro"/>
</dbReference>
<organism evidence="5 6">
    <name type="scientific">Aspergillus leporis</name>
    <dbReference type="NCBI Taxonomy" id="41062"/>
    <lineage>
        <taxon>Eukaryota</taxon>
        <taxon>Fungi</taxon>
        <taxon>Dikarya</taxon>
        <taxon>Ascomycota</taxon>
        <taxon>Pezizomycotina</taxon>
        <taxon>Eurotiomycetes</taxon>
        <taxon>Eurotiomycetidae</taxon>
        <taxon>Eurotiales</taxon>
        <taxon>Aspergillaceae</taxon>
        <taxon>Aspergillus</taxon>
        <taxon>Aspergillus subgen. Circumdati</taxon>
    </lineage>
</organism>
<gene>
    <name evidence="5" type="ORF">BDV29DRAFT_186702</name>
</gene>
<proteinExistence type="inferred from homology"/>
<keyword evidence="6" id="KW-1185">Reference proteome</keyword>
<evidence type="ECO:0000313" key="6">
    <source>
        <dbReference type="Proteomes" id="UP000326565"/>
    </source>
</evidence>
<dbReference type="SUPFAM" id="SSF53335">
    <property type="entry name" value="S-adenosyl-L-methionine-dependent methyltransferases"/>
    <property type="match status" value="1"/>
</dbReference>
<evidence type="ECO:0000256" key="4">
    <source>
        <dbReference type="ARBA" id="ARBA00023453"/>
    </source>
</evidence>
<dbReference type="Proteomes" id="UP000326565">
    <property type="component" value="Unassembled WGS sequence"/>
</dbReference>
<evidence type="ECO:0000256" key="1">
    <source>
        <dbReference type="ARBA" id="ARBA00022603"/>
    </source>
</evidence>
<keyword evidence="2 5" id="KW-0808">Transferase</keyword>
<keyword evidence="3" id="KW-0949">S-adenosyl-L-methionine</keyword>
<sequence>MSASNPLDGTPQHIRTLLNTLHTQSSTQEASISSSDYQSETFDDLMRDKFIALDEDKSQYLYQLCRMINAKTIVEAGTSFGVSTIYLALAASANVAATGGAGKVIATENEPTKAAKAKDHWVQCGDLVTDVIDLREGNLLETLKRDVEGVDLLLLDIWAPVALPTLKLLLPKMRYGAVVVTDNTIGAAERYKELLAFIREPGNGFVNMTLPFSRGLEVSVYLPRK</sequence>